<keyword evidence="1" id="KW-0732">Signal</keyword>
<organism evidence="2 3">
    <name type="scientific">Fulvivirga sediminis</name>
    <dbReference type="NCBI Taxonomy" id="2803949"/>
    <lineage>
        <taxon>Bacteria</taxon>
        <taxon>Pseudomonadati</taxon>
        <taxon>Bacteroidota</taxon>
        <taxon>Cytophagia</taxon>
        <taxon>Cytophagales</taxon>
        <taxon>Fulvivirgaceae</taxon>
        <taxon>Fulvivirga</taxon>
    </lineage>
</organism>
<reference evidence="2" key="1">
    <citation type="submission" date="2021-01" db="EMBL/GenBank/DDBJ databases">
        <title>Fulvivirga kasyanovii gen. nov., sp nov., a novel member of the phylum Bacteroidetes isolated from seawater in a mussel farm.</title>
        <authorList>
            <person name="Zhao L.-H."/>
            <person name="Wang Z.-J."/>
        </authorList>
    </citation>
    <scope>NUCLEOTIDE SEQUENCE</scope>
    <source>
        <strain evidence="2">2943</strain>
    </source>
</reference>
<accession>A0A937F6X5</accession>
<dbReference type="EMBL" id="JAESIY010000002">
    <property type="protein sequence ID" value="MBL3655198.1"/>
    <property type="molecule type" value="Genomic_DNA"/>
</dbReference>
<proteinExistence type="predicted"/>
<name>A0A937F6X5_9BACT</name>
<dbReference type="RefSeq" id="WP_202242590.1">
    <property type="nucleotide sequence ID" value="NZ_JAESIY010000002.1"/>
</dbReference>
<feature type="chain" id="PRO_5037602728" evidence="1">
    <location>
        <begin position="19"/>
        <end position="191"/>
    </location>
</feature>
<evidence type="ECO:0000256" key="1">
    <source>
        <dbReference type="SAM" id="SignalP"/>
    </source>
</evidence>
<dbReference type="AlphaFoldDB" id="A0A937F6X5"/>
<feature type="signal peptide" evidence="1">
    <location>
        <begin position="1"/>
        <end position="18"/>
    </location>
</feature>
<dbReference type="Proteomes" id="UP000659388">
    <property type="component" value="Unassembled WGS sequence"/>
</dbReference>
<keyword evidence="3" id="KW-1185">Reference proteome</keyword>
<comment type="caution">
    <text evidence="2">The sequence shown here is derived from an EMBL/GenBank/DDBJ whole genome shotgun (WGS) entry which is preliminary data.</text>
</comment>
<evidence type="ECO:0000313" key="3">
    <source>
        <dbReference type="Proteomes" id="UP000659388"/>
    </source>
</evidence>
<sequence length="191" mass="22215">MKIIILTIFTLISGIVYAQPANLAMAETNSEGMARIPDEENSNSSAYLKRKEIKHFIESNFANKSEKALYVSCNDDSMYYEQDTIKIHQLHKNYYPNIECCKFIEWGMISDSKFIWTDLSTCNQNYDKSYYLSPTIIKVIDKGNSIFIRIVRNDLIVDTFKVVDIEEKPSRYHNTINKTLLLTRVKTVRKS</sequence>
<evidence type="ECO:0000313" key="2">
    <source>
        <dbReference type="EMBL" id="MBL3655198.1"/>
    </source>
</evidence>
<gene>
    <name evidence="2" type="ORF">JL102_03595</name>
</gene>
<protein>
    <submittedName>
        <fullName evidence="2">Uncharacterized protein</fullName>
    </submittedName>
</protein>